<proteinExistence type="predicted"/>
<dbReference type="RefSeq" id="WP_406699129.1">
    <property type="nucleotide sequence ID" value="NZ_CP155447.1"/>
</dbReference>
<dbReference type="AlphaFoldDB" id="A0AAU7CMQ1"/>
<evidence type="ECO:0000313" key="1">
    <source>
        <dbReference type="EMBL" id="XBH06279.1"/>
    </source>
</evidence>
<reference evidence="1" key="1">
    <citation type="submission" date="2024-05" db="EMBL/GenBank/DDBJ databases">
        <title>Planctomycetes of the genus Singulisphaera possess chitinolytic capabilities.</title>
        <authorList>
            <person name="Ivanova A."/>
        </authorList>
    </citation>
    <scope>NUCLEOTIDE SEQUENCE</scope>
    <source>
        <strain evidence="1">Ch08T</strain>
    </source>
</reference>
<gene>
    <name evidence="1" type="ORF">V5E97_09640</name>
</gene>
<protein>
    <submittedName>
        <fullName evidence="1">Uncharacterized protein</fullName>
    </submittedName>
</protein>
<accession>A0AAU7CMQ1</accession>
<organism evidence="1">
    <name type="scientific">Singulisphaera sp. Ch08</name>
    <dbReference type="NCBI Taxonomy" id="3120278"/>
    <lineage>
        <taxon>Bacteria</taxon>
        <taxon>Pseudomonadati</taxon>
        <taxon>Planctomycetota</taxon>
        <taxon>Planctomycetia</taxon>
        <taxon>Isosphaerales</taxon>
        <taxon>Isosphaeraceae</taxon>
        <taxon>Singulisphaera</taxon>
    </lineage>
</organism>
<name>A0AAU7CMQ1_9BACT</name>
<dbReference type="EMBL" id="CP155447">
    <property type="protein sequence ID" value="XBH06279.1"/>
    <property type="molecule type" value="Genomic_DNA"/>
</dbReference>
<sequence length="82" mass="8628">MSTPSPLCGCWGLLTAGRKTARGRGDLSLAIRPLVLGLGPPNTSEHQLVAVVCALTAQLWRDGRTHVVGDLAEGMVIIPELL</sequence>